<dbReference type="GO" id="GO:0046872">
    <property type="term" value="F:metal ion binding"/>
    <property type="evidence" value="ECO:0007669"/>
    <property type="project" value="UniProtKB-KW"/>
</dbReference>
<dbReference type="Pfam" id="PF00884">
    <property type="entry name" value="Sulfatase"/>
    <property type="match status" value="1"/>
</dbReference>
<dbReference type="SUPFAM" id="SSF53649">
    <property type="entry name" value="Alkaline phosphatase-like"/>
    <property type="match status" value="1"/>
</dbReference>
<dbReference type="AlphaFoldDB" id="A0A0J9E7W6"/>
<evidence type="ECO:0000313" key="5">
    <source>
        <dbReference type="Proteomes" id="UP000037178"/>
    </source>
</evidence>
<evidence type="ECO:0000313" key="4">
    <source>
        <dbReference type="EMBL" id="KMW58835.1"/>
    </source>
</evidence>
<accession>A0A0J9E7W6</accession>
<proteinExistence type="predicted"/>
<feature type="domain" description="Sulfatase N-terminal" evidence="3">
    <location>
        <begin position="2"/>
        <end position="344"/>
    </location>
</feature>
<dbReference type="PATRIC" id="fig|1675527.3.peg.3996"/>
<reference evidence="4 5" key="1">
    <citation type="submission" date="2015-06" db="EMBL/GenBank/DDBJ databases">
        <title>Draft genome sequence of an Alphaproteobacteria species associated to the Mediterranean sponge Oscarella lobularis.</title>
        <authorList>
            <person name="Jourda C."/>
            <person name="Santini S."/>
            <person name="Claverie J.-M."/>
        </authorList>
    </citation>
    <scope>NUCLEOTIDE SEQUENCE [LARGE SCALE GENOMIC DNA]</scope>
    <source>
        <strain evidence="4">IGS</strain>
    </source>
</reference>
<dbReference type="GO" id="GO:0047753">
    <property type="term" value="F:choline-sulfatase activity"/>
    <property type="evidence" value="ECO:0007669"/>
    <property type="project" value="UniProtKB-EC"/>
</dbReference>
<dbReference type="RefSeq" id="WP_049644395.1">
    <property type="nucleotide sequence ID" value="NZ_LFTY01000002.1"/>
</dbReference>
<evidence type="ECO:0000259" key="3">
    <source>
        <dbReference type="Pfam" id="PF00884"/>
    </source>
</evidence>
<dbReference type="CDD" id="cd16148">
    <property type="entry name" value="sulfatase_like"/>
    <property type="match status" value="1"/>
</dbReference>
<keyword evidence="1" id="KW-0479">Metal-binding</keyword>
<dbReference type="PANTHER" id="PTHR45953">
    <property type="entry name" value="IDURONATE 2-SULFATASE"/>
    <property type="match status" value="1"/>
</dbReference>
<dbReference type="PANTHER" id="PTHR45953:SF1">
    <property type="entry name" value="IDURONATE 2-SULFATASE"/>
    <property type="match status" value="1"/>
</dbReference>
<dbReference type="EMBL" id="LFTY01000002">
    <property type="protein sequence ID" value="KMW58835.1"/>
    <property type="molecule type" value="Genomic_DNA"/>
</dbReference>
<dbReference type="InterPro" id="IPR000917">
    <property type="entry name" value="Sulfatase_N"/>
</dbReference>
<dbReference type="STRING" id="1675527.AIOL_003816"/>
<gene>
    <name evidence="4" type="ORF">AIOL_003816</name>
</gene>
<keyword evidence="2 4" id="KW-0378">Hydrolase</keyword>
<dbReference type="OrthoDB" id="9795675at2"/>
<dbReference type="InterPro" id="IPR017850">
    <property type="entry name" value="Alkaline_phosphatase_core_sf"/>
</dbReference>
<protein>
    <submittedName>
        <fullName evidence="4">Choline-sulfatase</fullName>
        <ecNumber evidence="4">3.1.6.6</ecNumber>
    </submittedName>
</protein>
<evidence type="ECO:0000256" key="2">
    <source>
        <dbReference type="ARBA" id="ARBA00022801"/>
    </source>
</evidence>
<dbReference type="EC" id="3.1.6.6" evidence="4"/>
<sequence length="512" mass="58011">MNIIFVLVDSLNKEALSVYNPDTPCRTPNLAGFAAKSHVFDNYFISSLPCMPARREISAGRKDFLWRPWGPLEIFDPRLPREIQKQGYNTGLVTDHYHYWEETANGYMQGFMSLEMIRGHETDYHTLPPEGDVPAWVEKMSEFRSAYHMRQYYENVKGFETEADFFPAKTFTAAGEWLEKYAERGPFFLQVESFDVHEPFHVPAPYDTMYTGDLPGDAGDYNIWPPYQVYADQDAFFAQTSPEELAYLRAQYYGKTTMVDTWIGKLFDRLTALDLWKNTMVVFTTDHGHDLGERGGFGKQYPHYDSHANIPLMVWHPEHAGDGRRVDALVQNVDLFSTLIDASGGTPPEATRHSQSFLPVITEAAGARDAITYGTFGQGICLTDGEWTLFKSPVEGKPLYTYSTMITTPLIVDNPVDGRVGKAPTAPADQGPFDPSVPYPLWKTPITIDPRTCEDHLYHRASDPGQTQNLWHSHPDQRARMLALLVERMQAEGSPPEQFERLGLDVLPIAAE</sequence>
<dbReference type="Proteomes" id="UP000037178">
    <property type="component" value="Unassembled WGS sequence"/>
</dbReference>
<name>A0A0J9E7W6_9RHOB</name>
<dbReference type="Gene3D" id="3.40.720.10">
    <property type="entry name" value="Alkaline Phosphatase, subunit A"/>
    <property type="match status" value="1"/>
</dbReference>
<keyword evidence="5" id="KW-1185">Reference proteome</keyword>
<dbReference type="GO" id="GO:0005737">
    <property type="term" value="C:cytoplasm"/>
    <property type="evidence" value="ECO:0007669"/>
    <property type="project" value="TreeGrafter"/>
</dbReference>
<evidence type="ECO:0000256" key="1">
    <source>
        <dbReference type="ARBA" id="ARBA00022723"/>
    </source>
</evidence>
<comment type="caution">
    <text evidence="4">The sequence shown here is derived from an EMBL/GenBank/DDBJ whole genome shotgun (WGS) entry which is preliminary data.</text>
</comment>
<organism evidence="4 5">
    <name type="scientific">Candidatus Rhodobacter oscarellae</name>
    <dbReference type="NCBI Taxonomy" id="1675527"/>
    <lineage>
        <taxon>Bacteria</taxon>
        <taxon>Pseudomonadati</taxon>
        <taxon>Pseudomonadota</taxon>
        <taxon>Alphaproteobacteria</taxon>
        <taxon>Rhodobacterales</taxon>
        <taxon>Rhodobacter group</taxon>
        <taxon>Rhodobacter</taxon>
    </lineage>
</organism>